<sequence>NAGYFHTCYDLWTGDLVWFVEPQLDPTGLFPLALLYHSVLTGSYDLVQETAVAAQLKKIETQLSAIQGPWGLAMADYSIWEESSSPTTGEGLPTGYFTFSQSMAWAGMSALGRIHDTLGANEASTAAFNRADQIKTAVEEYLYMEDRGGYARQIWSDTLDQDTRFDASSSAALWTGMIDKDSDRGISHTQGLSDNLTRDGYGLARYEGDVYFYASVFNPGGCETTENMPPWPVITLFTSWVEDEETRQDRLDWALSRYIYVI</sequence>
<evidence type="ECO:0000313" key="1">
    <source>
        <dbReference type="EMBL" id="GIQ88881.1"/>
    </source>
</evidence>
<feature type="non-terminal residue" evidence="1">
    <location>
        <position position="1"/>
    </location>
</feature>
<dbReference type="GO" id="GO:0005975">
    <property type="term" value="P:carbohydrate metabolic process"/>
    <property type="evidence" value="ECO:0007669"/>
    <property type="project" value="InterPro"/>
</dbReference>
<gene>
    <name evidence="1" type="ORF">KIPB_011230</name>
</gene>
<dbReference type="AlphaFoldDB" id="A0A9K3D668"/>
<evidence type="ECO:0008006" key="3">
    <source>
        <dbReference type="Google" id="ProtNLM"/>
    </source>
</evidence>
<dbReference type="SUPFAM" id="SSF48208">
    <property type="entry name" value="Six-hairpin glycosidases"/>
    <property type="match status" value="1"/>
</dbReference>
<dbReference type="Proteomes" id="UP000265618">
    <property type="component" value="Unassembled WGS sequence"/>
</dbReference>
<organism evidence="1 2">
    <name type="scientific">Kipferlia bialata</name>
    <dbReference type="NCBI Taxonomy" id="797122"/>
    <lineage>
        <taxon>Eukaryota</taxon>
        <taxon>Metamonada</taxon>
        <taxon>Carpediemonas-like organisms</taxon>
        <taxon>Kipferlia</taxon>
    </lineage>
</organism>
<dbReference type="InterPro" id="IPR008928">
    <property type="entry name" value="6-hairpin_glycosidase_sf"/>
</dbReference>
<dbReference type="EMBL" id="BDIP01004481">
    <property type="protein sequence ID" value="GIQ88881.1"/>
    <property type="molecule type" value="Genomic_DNA"/>
</dbReference>
<keyword evidence="2" id="KW-1185">Reference proteome</keyword>
<dbReference type="PANTHER" id="PTHR31616:SF0">
    <property type="entry name" value="GLUCAN 1,4-ALPHA-GLUCOSIDASE"/>
    <property type="match status" value="1"/>
</dbReference>
<evidence type="ECO:0000313" key="2">
    <source>
        <dbReference type="Proteomes" id="UP000265618"/>
    </source>
</evidence>
<proteinExistence type="predicted"/>
<protein>
    <recommendedName>
        <fullName evidence="3">Glycoside hydrolase family 15 protein</fullName>
    </recommendedName>
</protein>
<dbReference type="Gene3D" id="1.50.10.10">
    <property type="match status" value="1"/>
</dbReference>
<dbReference type="GO" id="GO:0004553">
    <property type="term" value="F:hydrolase activity, hydrolyzing O-glycosyl compounds"/>
    <property type="evidence" value="ECO:0007669"/>
    <property type="project" value="TreeGrafter"/>
</dbReference>
<comment type="caution">
    <text evidence="1">The sequence shown here is derived from an EMBL/GenBank/DDBJ whole genome shotgun (WGS) entry which is preliminary data.</text>
</comment>
<dbReference type="PANTHER" id="PTHR31616">
    <property type="entry name" value="TREHALASE"/>
    <property type="match status" value="1"/>
</dbReference>
<reference evidence="1 2" key="1">
    <citation type="journal article" date="2018" name="PLoS ONE">
        <title>The draft genome of Kipferlia bialata reveals reductive genome evolution in fornicate parasites.</title>
        <authorList>
            <person name="Tanifuji G."/>
            <person name="Takabayashi S."/>
            <person name="Kume K."/>
            <person name="Takagi M."/>
            <person name="Nakayama T."/>
            <person name="Kamikawa R."/>
            <person name="Inagaki Y."/>
            <person name="Hashimoto T."/>
        </authorList>
    </citation>
    <scope>NUCLEOTIDE SEQUENCE [LARGE SCALE GENOMIC DNA]</scope>
    <source>
        <strain evidence="1">NY0173</strain>
    </source>
</reference>
<dbReference type="OrthoDB" id="15235at2759"/>
<name>A0A9K3D668_9EUKA</name>
<accession>A0A9K3D668</accession>
<dbReference type="InterPro" id="IPR012341">
    <property type="entry name" value="6hp_glycosidase-like_sf"/>
</dbReference>